<proteinExistence type="predicted"/>
<gene>
    <name evidence="1" type="ordered locus">Blon_1347</name>
</gene>
<sequence>MHAGVDDIGTIRGVCIMFKTRYYYAFYWTYGIGTTWNDGSWPGNLYVFDSMAERDAWVADDVFDGNWHREAITAKEARHIMADTVISFDNDMAGRYDGSRSAIERYAPTVELVKAWRRIDMQNNPAAYYAE</sequence>
<evidence type="ECO:0000313" key="2">
    <source>
        <dbReference type="Proteomes" id="UP000001360"/>
    </source>
</evidence>
<reference evidence="1 2" key="1">
    <citation type="journal article" date="2008" name="Proc. Natl. Acad. Sci. U.S.A.">
        <title>The genome sequence of Bifidobacterium longum subsp. infantis reveals adaptations for milk utilization within the infant microbiome.</title>
        <authorList>
            <person name="Sela D.A."/>
            <person name="Chapman J."/>
            <person name="Adeuya A."/>
            <person name="Kim J.H."/>
            <person name="Chen F."/>
            <person name="Whitehead T.R."/>
            <person name="Lapidus A."/>
            <person name="Rokhsar D.S."/>
            <person name="Lebrilla C.B."/>
            <person name="German J.B."/>
            <person name="Price N.P."/>
            <person name="Richardson P.M."/>
            <person name="Mills D.A."/>
        </authorList>
    </citation>
    <scope>NUCLEOTIDE SEQUENCE [LARGE SCALE GENOMIC DNA]</scope>
    <source>
        <strain evidence="2">ATCC 15697 / DSM 20088 / JCM 1222 / NCTC 11817 / S12 [JGI]</strain>
    </source>
</reference>
<accession>B7GRK5</accession>
<dbReference type="EMBL" id="CP001095">
    <property type="protein sequence ID" value="ACJ52435.1"/>
    <property type="molecule type" value="Genomic_DNA"/>
</dbReference>
<dbReference type="AlphaFoldDB" id="B7GRK5"/>
<dbReference type="Proteomes" id="UP000001360">
    <property type="component" value="Chromosome"/>
</dbReference>
<dbReference type="KEGG" id="bln:Blon_1347"/>
<protein>
    <submittedName>
        <fullName evidence="1">Uncharacterized protein</fullName>
    </submittedName>
</protein>
<evidence type="ECO:0000313" key="1">
    <source>
        <dbReference type="EMBL" id="ACJ52435.1"/>
    </source>
</evidence>
<name>B7GRK5_BIFLS</name>
<organism evidence="1 2">
    <name type="scientific">Bifidobacterium longum subsp. infantis (strain ATCC 15697 / DSM 20088 / JCM 1222 / NCTC 11817 / S12)</name>
    <dbReference type="NCBI Taxonomy" id="391904"/>
    <lineage>
        <taxon>Bacteria</taxon>
        <taxon>Bacillati</taxon>
        <taxon>Actinomycetota</taxon>
        <taxon>Actinomycetes</taxon>
        <taxon>Bifidobacteriales</taxon>
        <taxon>Bifidobacteriaceae</taxon>
        <taxon>Bifidobacterium</taxon>
    </lineage>
</organism>